<feature type="non-terminal residue" evidence="1">
    <location>
        <position position="602"/>
    </location>
</feature>
<dbReference type="SUPFAM" id="SSF48371">
    <property type="entry name" value="ARM repeat"/>
    <property type="match status" value="1"/>
</dbReference>
<evidence type="ECO:0000313" key="1">
    <source>
        <dbReference type="EMBL" id="KAA6369498.1"/>
    </source>
</evidence>
<dbReference type="InterPro" id="IPR016024">
    <property type="entry name" value="ARM-type_fold"/>
</dbReference>
<sequence length="602" mass="69518">MNHLEHCIGKHVNPDVSKCNELKNLPDLVQQLKSEQQSVRLNALDNILKEIGTVQMELCRAEQFSELFDQLSLLIKDISSPEAEKSVSIIELLSTQRLNMVLSEYLQLLVIFNEKQLGKLIKEIYLNKKTPALIKESAAYSIFEWETIENAEDPCFKPILDFLQEKLKQEEDRLELHPYNSETEQKRNKYGLTTLESILGAFSINSYDDEKMKKEICDRGGIQIGIRYIDHPSAKVRVSATCLQSIITDQSVGSEFRKNNDCLSIINNSLPIPELKVVPSIDQQHIPPCIHIPHLHSGLISNSGLCVNCDLQMSSTPTEMAYTSEYRIIRNLVNQIRGLIACENETAQILCKRMKERIEKGNGNIIKKNNQQFASNDKIYLSNYSDALSKTIIYMLHPNFRVRLYSREAIGYIYENTEKYWLIQETKEIRRRQKIKEQEQKNKHNTNIQKAQVNEGSSIPKCQLCSIPIVFNTLHYETIDEILEWTHWTIFSLLRGLLQLKYDEKEEKAQKMLENEESDGSVLCEECGQMIPFGKFLLHMKSHNALQDIHYETKVDLKVQEKEEEDLDEGNSANVAFKRVIEDIEGDGLMETVEQNLFQQKQ</sequence>
<gene>
    <name evidence="1" type="ORF">EZS28_034975</name>
</gene>
<comment type="caution">
    <text evidence="1">The sequence shown here is derived from an EMBL/GenBank/DDBJ whole genome shotgun (WGS) entry which is preliminary data.</text>
</comment>
<organism evidence="1 2">
    <name type="scientific">Streblomastix strix</name>
    <dbReference type="NCBI Taxonomy" id="222440"/>
    <lineage>
        <taxon>Eukaryota</taxon>
        <taxon>Metamonada</taxon>
        <taxon>Preaxostyla</taxon>
        <taxon>Oxymonadida</taxon>
        <taxon>Streblomastigidae</taxon>
        <taxon>Streblomastix</taxon>
    </lineage>
</organism>
<proteinExistence type="predicted"/>
<evidence type="ECO:0000313" key="2">
    <source>
        <dbReference type="Proteomes" id="UP000324800"/>
    </source>
</evidence>
<dbReference type="Proteomes" id="UP000324800">
    <property type="component" value="Unassembled WGS sequence"/>
</dbReference>
<accession>A0A5J4UFR7</accession>
<protein>
    <submittedName>
        <fullName evidence="1">Uncharacterized protein</fullName>
    </submittedName>
</protein>
<name>A0A5J4UFR7_9EUKA</name>
<dbReference type="AlphaFoldDB" id="A0A5J4UFR7"/>
<dbReference type="EMBL" id="SNRW01016311">
    <property type="protein sequence ID" value="KAA6369498.1"/>
    <property type="molecule type" value="Genomic_DNA"/>
</dbReference>
<reference evidence="1 2" key="1">
    <citation type="submission" date="2019-03" db="EMBL/GenBank/DDBJ databases">
        <title>Single cell metagenomics reveals metabolic interactions within the superorganism composed of flagellate Streblomastix strix and complex community of Bacteroidetes bacteria on its surface.</title>
        <authorList>
            <person name="Treitli S.C."/>
            <person name="Kolisko M."/>
            <person name="Husnik F."/>
            <person name="Keeling P."/>
            <person name="Hampl V."/>
        </authorList>
    </citation>
    <scope>NUCLEOTIDE SEQUENCE [LARGE SCALE GENOMIC DNA]</scope>
    <source>
        <strain evidence="1">ST1C</strain>
    </source>
</reference>